<evidence type="ECO:0000313" key="2">
    <source>
        <dbReference type="Proteomes" id="UP000294003"/>
    </source>
</evidence>
<sequence length="83" mass="9257">MVIITGNQLESDTVIEENLPQSLQWEPQPPRKAYWYGSRATYRSQLHIARPGARDRVATRGDVGAQDDALSDKASIFKTSAIL</sequence>
<dbReference type="EMBL" id="QJNS01000031">
    <property type="protein sequence ID" value="RYO92123.1"/>
    <property type="molecule type" value="Genomic_DNA"/>
</dbReference>
<comment type="caution">
    <text evidence="1">The sequence shown here is derived from an EMBL/GenBank/DDBJ whole genome shotgun (WGS) entry which is preliminary data.</text>
</comment>
<proteinExistence type="predicted"/>
<protein>
    <submittedName>
        <fullName evidence="1">Uncharacterized protein</fullName>
    </submittedName>
</protein>
<keyword evidence="2" id="KW-1185">Reference proteome</keyword>
<evidence type="ECO:0000313" key="1">
    <source>
        <dbReference type="EMBL" id="RYO92123.1"/>
    </source>
</evidence>
<organism evidence="1 2">
    <name type="scientific">Monosporascus cannonballus</name>
    <dbReference type="NCBI Taxonomy" id="155416"/>
    <lineage>
        <taxon>Eukaryota</taxon>
        <taxon>Fungi</taxon>
        <taxon>Dikarya</taxon>
        <taxon>Ascomycota</taxon>
        <taxon>Pezizomycotina</taxon>
        <taxon>Sordariomycetes</taxon>
        <taxon>Xylariomycetidae</taxon>
        <taxon>Xylariales</taxon>
        <taxon>Xylariales incertae sedis</taxon>
        <taxon>Monosporascus</taxon>
    </lineage>
</organism>
<reference evidence="1 2" key="1">
    <citation type="submission" date="2018-06" db="EMBL/GenBank/DDBJ databases">
        <title>Complete Genomes of Monosporascus.</title>
        <authorList>
            <person name="Robinson A.J."/>
            <person name="Natvig D.O."/>
        </authorList>
    </citation>
    <scope>NUCLEOTIDE SEQUENCE [LARGE SCALE GENOMIC DNA]</scope>
    <source>
        <strain evidence="1 2">CBS 609.92</strain>
    </source>
</reference>
<gene>
    <name evidence="1" type="ORF">DL762_001781</name>
</gene>
<accession>A0ABY0HHR3</accession>
<dbReference type="Proteomes" id="UP000294003">
    <property type="component" value="Unassembled WGS sequence"/>
</dbReference>
<name>A0ABY0HHR3_9PEZI</name>